<dbReference type="InterPro" id="IPR001173">
    <property type="entry name" value="Glyco_trans_2-like"/>
</dbReference>
<name>A0ABQ6C0K2_9BURK</name>
<dbReference type="Pfam" id="PF00535">
    <property type="entry name" value="Glycos_transf_2"/>
    <property type="match status" value="1"/>
</dbReference>
<dbReference type="PANTHER" id="PTHR22916:SF51">
    <property type="entry name" value="GLYCOSYLTRANSFERASE EPSH-RELATED"/>
    <property type="match status" value="1"/>
</dbReference>
<evidence type="ECO:0000256" key="2">
    <source>
        <dbReference type="ARBA" id="ARBA00022679"/>
    </source>
</evidence>
<evidence type="ECO:0000259" key="3">
    <source>
        <dbReference type="Pfam" id="PF00535"/>
    </source>
</evidence>
<organism evidence="4 5">
    <name type="scientific">Hydrogenophaga electricum</name>
    <dbReference type="NCBI Taxonomy" id="1230953"/>
    <lineage>
        <taxon>Bacteria</taxon>
        <taxon>Pseudomonadati</taxon>
        <taxon>Pseudomonadota</taxon>
        <taxon>Betaproteobacteria</taxon>
        <taxon>Burkholderiales</taxon>
        <taxon>Comamonadaceae</taxon>
        <taxon>Hydrogenophaga</taxon>
    </lineage>
</organism>
<evidence type="ECO:0000256" key="1">
    <source>
        <dbReference type="ARBA" id="ARBA00022676"/>
    </source>
</evidence>
<sequence length="332" mass="37570">MISIVIPVYNCEAYLEQCLRSVQAQRRRDWEVLLVNDGSIDGSAAICDRFAAADDRIRVIHQPNGGVSSARNLALERARGTYLTFIDADDYVEPDFLEALRVPMETHEVAVCGYDRVRPDASQDFVLAGTGSLPMERLYEHTLCTQLIGGGCCNKMFRLDIIRSQGLRFDTRIAVGEDMLFLMQYFQRCQRAFNVARVLYHYRFNEVSATEAGFAQKKVNERTASILLAVAAMTRHVDPAQPYQQHFVGFRQARSSLRLFFQMVLSRTQEPALLAAIQRNIRQGLWPFLQSRHSRWLEKAVVMGVALSSRGTYAGAVALSGLLSRHLHAYRT</sequence>
<dbReference type="InterPro" id="IPR029044">
    <property type="entry name" value="Nucleotide-diphossugar_trans"/>
</dbReference>
<dbReference type="Gene3D" id="3.90.550.10">
    <property type="entry name" value="Spore Coat Polysaccharide Biosynthesis Protein SpsA, Chain A"/>
    <property type="match status" value="1"/>
</dbReference>
<dbReference type="SUPFAM" id="SSF53448">
    <property type="entry name" value="Nucleotide-diphospho-sugar transferases"/>
    <property type="match status" value="1"/>
</dbReference>
<keyword evidence="5" id="KW-1185">Reference proteome</keyword>
<evidence type="ECO:0000313" key="5">
    <source>
        <dbReference type="Proteomes" id="UP001156903"/>
    </source>
</evidence>
<keyword evidence="2" id="KW-0808">Transferase</keyword>
<dbReference type="CDD" id="cd00761">
    <property type="entry name" value="Glyco_tranf_GTA_type"/>
    <property type="match status" value="1"/>
</dbReference>
<accession>A0ABQ6C0K2</accession>
<reference evidence="5" key="1">
    <citation type="journal article" date="2019" name="Int. J. Syst. Evol. Microbiol.">
        <title>The Global Catalogue of Microorganisms (GCM) 10K type strain sequencing project: providing services to taxonomists for standard genome sequencing and annotation.</title>
        <authorList>
            <consortium name="The Broad Institute Genomics Platform"/>
            <consortium name="The Broad Institute Genome Sequencing Center for Infectious Disease"/>
            <person name="Wu L."/>
            <person name="Ma J."/>
        </authorList>
    </citation>
    <scope>NUCLEOTIDE SEQUENCE [LARGE SCALE GENOMIC DNA]</scope>
    <source>
        <strain evidence="5">NBRC 109341</strain>
    </source>
</reference>
<feature type="domain" description="Glycosyltransferase 2-like" evidence="3">
    <location>
        <begin position="3"/>
        <end position="162"/>
    </location>
</feature>
<dbReference type="EMBL" id="BSPB01000007">
    <property type="protein sequence ID" value="GLS13856.1"/>
    <property type="molecule type" value="Genomic_DNA"/>
</dbReference>
<gene>
    <name evidence="4" type="ORF">GCM10007935_12860</name>
</gene>
<evidence type="ECO:0000313" key="4">
    <source>
        <dbReference type="EMBL" id="GLS13856.1"/>
    </source>
</evidence>
<keyword evidence="1" id="KW-0328">Glycosyltransferase</keyword>
<proteinExistence type="predicted"/>
<protein>
    <recommendedName>
        <fullName evidence="3">Glycosyltransferase 2-like domain-containing protein</fullName>
    </recommendedName>
</protein>
<comment type="caution">
    <text evidence="4">The sequence shown here is derived from an EMBL/GenBank/DDBJ whole genome shotgun (WGS) entry which is preliminary data.</text>
</comment>
<dbReference type="Proteomes" id="UP001156903">
    <property type="component" value="Unassembled WGS sequence"/>
</dbReference>
<dbReference type="PANTHER" id="PTHR22916">
    <property type="entry name" value="GLYCOSYLTRANSFERASE"/>
    <property type="match status" value="1"/>
</dbReference>
<dbReference type="RefSeq" id="WP_284307150.1">
    <property type="nucleotide sequence ID" value="NZ_BSPB01000007.1"/>
</dbReference>